<dbReference type="Proteomes" id="UP000463138">
    <property type="component" value="Unassembled WGS sequence"/>
</dbReference>
<dbReference type="InterPro" id="IPR036188">
    <property type="entry name" value="FAD/NAD-bd_sf"/>
</dbReference>
<name>A0A7V7GQE2_9GAMM</name>
<keyword evidence="3" id="KW-0274">FAD</keyword>
<dbReference type="Gene3D" id="3.50.50.60">
    <property type="entry name" value="FAD/NAD(P)-binding domain"/>
    <property type="match status" value="1"/>
</dbReference>
<comment type="similarity">
    <text evidence="5">Belongs to the L2HGDH family.</text>
</comment>
<dbReference type="InterPro" id="IPR006076">
    <property type="entry name" value="FAD-dep_OxRdtase"/>
</dbReference>
<evidence type="ECO:0000256" key="2">
    <source>
        <dbReference type="ARBA" id="ARBA00022630"/>
    </source>
</evidence>
<comment type="cofactor">
    <cofactor evidence="1">
        <name>FAD</name>
        <dbReference type="ChEBI" id="CHEBI:57692"/>
    </cofactor>
</comment>
<evidence type="ECO:0000256" key="4">
    <source>
        <dbReference type="ARBA" id="ARBA00023002"/>
    </source>
</evidence>
<evidence type="ECO:0000313" key="8">
    <source>
        <dbReference type="Proteomes" id="UP000463138"/>
    </source>
</evidence>
<keyword evidence="8" id="KW-1185">Reference proteome</keyword>
<dbReference type="OrthoDB" id="9801699at2"/>
<gene>
    <name evidence="7" type="ORF">DT594_16720</name>
</gene>
<dbReference type="GO" id="GO:0047545">
    <property type="term" value="F:(S)-2-hydroxyglutarate dehydrogenase activity"/>
    <property type="evidence" value="ECO:0007669"/>
    <property type="project" value="TreeGrafter"/>
</dbReference>
<keyword evidence="2" id="KW-0285">Flavoprotein</keyword>
<dbReference type="PANTHER" id="PTHR43104">
    <property type="entry name" value="L-2-HYDROXYGLUTARATE DEHYDROGENASE, MITOCHONDRIAL"/>
    <property type="match status" value="1"/>
</dbReference>
<evidence type="ECO:0000256" key="1">
    <source>
        <dbReference type="ARBA" id="ARBA00001974"/>
    </source>
</evidence>
<dbReference type="RefSeq" id="WP_149334016.1">
    <property type="nucleotide sequence ID" value="NZ_QOVF01000007.1"/>
</dbReference>
<accession>A0A7V7GQE2</accession>
<evidence type="ECO:0000256" key="3">
    <source>
        <dbReference type="ARBA" id="ARBA00022827"/>
    </source>
</evidence>
<organism evidence="7 8">
    <name type="scientific">Halopseudomonas laoshanensis</name>
    <dbReference type="NCBI Taxonomy" id="2268758"/>
    <lineage>
        <taxon>Bacteria</taxon>
        <taxon>Pseudomonadati</taxon>
        <taxon>Pseudomonadota</taxon>
        <taxon>Gammaproteobacteria</taxon>
        <taxon>Pseudomonadales</taxon>
        <taxon>Pseudomonadaceae</taxon>
        <taxon>Halopseudomonas</taxon>
    </lineage>
</organism>
<comment type="caution">
    <text evidence="7">The sequence shown here is derived from an EMBL/GenBank/DDBJ whole genome shotgun (WGS) entry which is preliminary data.</text>
</comment>
<dbReference type="Pfam" id="PF01266">
    <property type="entry name" value="DAO"/>
    <property type="match status" value="1"/>
</dbReference>
<evidence type="ECO:0000259" key="6">
    <source>
        <dbReference type="Pfam" id="PF01266"/>
    </source>
</evidence>
<dbReference type="Gene3D" id="3.30.9.10">
    <property type="entry name" value="D-Amino Acid Oxidase, subunit A, domain 2"/>
    <property type="match status" value="1"/>
</dbReference>
<keyword evidence="4" id="KW-0560">Oxidoreductase</keyword>
<proteinExistence type="inferred from homology"/>
<reference evidence="7 8" key="1">
    <citation type="submission" date="2018-07" db="EMBL/GenBank/DDBJ databases">
        <title>Pseudomonas laoshanensis sp. nov., isolated from soil.</title>
        <authorList>
            <person name="Sun J."/>
            <person name="Yu L."/>
            <person name="Wang M."/>
            <person name="Zhang C."/>
        </authorList>
    </citation>
    <scope>NUCLEOTIDE SEQUENCE [LARGE SCALE GENOMIC DNA]</scope>
    <source>
        <strain evidence="7 8">Y22</strain>
    </source>
</reference>
<protein>
    <submittedName>
        <fullName evidence="7">NAD(P)/FAD-dependent oxidoreductase</fullName>
    </submittedName>
</protein>
<evidence type="ECO:0000313" key="7">
    <source>
        <dbReference type="EMBL" id="KAA0691870.1"/>
    </source>
</evidence>
<dbReference type="AlphaFoldDB" id="A0A7V7GQE2"/>
<dbReference type="PRINTS" id="PR00420">
    <property type="entry name" value="RNGMNOXGNASE"/>
</dbReference>
<dbReference type="EMBL" id="QOVF01000007">
    <property type="protein sequence ID" value="KAA0691870.1"/>
    <property type="molecule type" value="Genomic_DNA"/>
</dbReference>
<dbReference type="PANTHER" id="PTHR43104:SF4">
    <property type="entry name" value="L-2-HYDROXYGLUTARATE DEHYDROGENASE, MITOCHONDRIAL"/>
    <property type="match status" value="1"/>
</dbReference>
<feature type="domain" description="FAD dependent oxidoreductase" evidence="6">
    <location>
        <begin position="6"/>
        <end position="365"/>
    </location>
</feature>
<sequence length="373" mass="39874">MLDSEVVVVGAGVVGLAIAQRLARGGREVLVLEQEAWPGQHASSRNSEVIHAGIYYAPGSLKARLCREGRDLLYAWCAEYAVTHCQVGKLLVAVEPAELPALQALRSNAQANGVELQTLSAAELHAREPALRGVAGLFSPLTGIIDSHGLMGSYEAALQQAGGTLQCRTRVDRVDAIAGGFRLSGDSAGDAFTLSCRYLINAGGLFAQALAASVESMPEQQIPPLHLCQGQYFAYSGRSPFSHLVYPMPEANATGLGVHATLDLAGQLRFGPDVRYQQQLDYAMDESRRETFAQAVKRYWPDCQAEKLVPAYAGVRAKLSAAGEPAMDFLIQDHSSHAVPGLINLFGIESPGLTASLALAEEVATRFKSLYPI</sequence>
<evidence type="ECO:0000256" key="5">
    <source>
        <dbReference type="ARBA" id="ARBA00037941"/>
    </source>
</evidence>
<dbReference type="SUPFAM" id="SSF51905">
    <property type="entry name" value="FAD/NAD(P)-binding domain"/>
    <property type="match status" value="1"/>
</dbReference>